<dbReference type="AlphaFoldDB" id="A0AAN9LVW6"/>
<organism evidence="1 2">
    <name type="scientific">Canavalia gladiata</name>
    <name type="common">Sword bean</name>
    <name type="synonym">Dolichos gladiatus</name>
    <dbReference type="NCBI Taxonomy" id="3824"/>
    <lineage>
        <taxon>Eukaryota</taxon>
        <taxon>Viridiplantae</taxon>
        <taxon>Streptophyta</taxon>
        <taxon>Embryophyta</taxon>
        <taxon>Tracheophyta</taxon>
        <taxon>Spermatophyta</taxon>
        <taxon>Magnoliopsida</taxon>
        <taxon>eudicotyledons</taxon>
        <taxon>Gunneridae</taxon>
        <taxon>Pentapetalae</taxon>
        <taxon>rosids</taxon>
        <taxon>fabids</taxon>
        <taxon>Fabales</taxon>
        <taxon>Fabaceae</taxon>
        <taxon>Papilionoideae</taxon>
        <taxon>50 kb inversion clade</taxon>
        <taxon>NPAAA clade</taxon>
        <taxon>indigoferoid/millettioid clade</taxon>
        <taxon>Phaseoleae</taxon>
        <taxon>Canavalia</taxon>
    </lineage>
</organism>
<name>A0AAN9LVW6_CANGL</name>
<sequence>MSIDEGISFGLYKAFQGSLAAGCKTVMLIHYINIVGRNQLDSCLAGNIILLAVPWWFSWSISVYQEVYKGHPQNLKKKKKNSTYCGVEF</sequence>
<keyword evidence="2" id="KW-1185">Reference proteome</keyword>
<accession>A0AAN9LVW6</accession>
<dbReference type="Proteomes" id="UP001367508">
    <property type="component" value="Unassembled WGS sequence"/>
</dbReference>
<dbReference type="EMBL" id="JAYMYQ010000004">
    <property type="protein sequence ID" value="KAK7340807.1"/>
    <property type="molecule type" value="Genomic_DNA"/>
</dbReference>
<proteinExistence type="predicted"/>
<gene>
    <name evidence="1" type="ORF">VNO77_21520</name>
</gene>
<reference evidence="1 2" key="1">
    <citation type="submission" date="2024-01" db="EMBL/GenBank/DDBJ databases">
        <title>The genomes of 5 underutilized Papilionoideae crops provide insights into root nodulation and disease resistanc.</title>
        <authorList>
            <person name="Jiang F."/>
        </authorList>
    </citation>
    <scope>NUCLEOTIDE SEQUENCE [LARGE SCALE GENOMIC DNA]</scope>
    <source>
        <strain evidence="1">LVBAO_FW01</strain>
        <tissue evidence="1">Leaves</tissue>
    </source>
</reference>
<evidence type="ECO:0000313" key="2">
    <source>
        <dbReference type="Proteomes" id="UP001367508"/>
    </source>
</evidence>
<protein>
    <submittedName>
        <fullName evidence="1">Uncharacterized protein</fullName>
    </submittedName>
</protein>
<comment type="caution">
    <text evidence="1">The sequence shown here is derived from an EMBL/GenBank/DDBJ whole genome shotgun (WGS) entry which is preliminary data.</text>
</comment>
<evidence type="ECO:0000313" key="1">
    <source>
        <dbReference type="EMBL" id="KAK7340807.1"/>
    </source>
</evidence>